<evidence type="ECO:0000313" key="1">
    <source>
        <dbReference type="EMBL" id="EOD79685.1"/>
    </source>
</evidence>
<dbReference type="Proteomes" id="UP000011223">
    <property type="component" value="Unassembled WGS sequence"/>
</dbReference>
<dbReference type="InterPro" id="IPR036249">
    <property type="entry name" value="Thioredoxin-like_sf"/>
</dbReference>
<proteinExistence type="predicted"/>
<dbReference type="AlphaFoldDB" id="R1IWK9"/>
<dbReference type="SUPFAM" id="SSF52833">
    <property type="entry name" value="Thioredoxin-like"/>
    <property type="match status" value="1"/>
</dbReference>
<dbReference type="Gene3D" id="3.40.30.10">
    <property type="entry name" value="Glutaredoxin"/>
    <property type="match status" value="1"/>
</dbReference>
<evidence type="ECO:0000313" key="2">
    <source>
        <dbReference type="Proteomes" id="UP000011223"/>
    </source>
</evidence>
<organism evidence="1 2">
    <name type="scientific">Grimontia indica</name>
    <dbReference type="NCBI Taxonomy" id="1056512"/>
    <lineage>
        <taxon>Bacteria</taxon>
        <taxon>Pseudomonadati</taxon>
        <taxon>Pseudomonadota</taxon>
        <taxon>Gammaproteobacteria</taxon>
        <taxon>Vibrionales</taxon>
        <taxon>Vibrionaceae</taxon>
        <taxon>Grimontia</taxon>
    </lineage>
</organism>
<comment type="caution">
    <text evidence="1">The sequence shown here is derived from an EMBL/GenBank/DDBJ whole genome shotgun (WGS) entry which is preliminary data.</text>
</comment>
<dbReference type="eggNOG" id="COG0526">
    <property type="taxonomic scope" value="Bacteria"/>
</dbReference>
<keyword evidence="2" id="KW-1185">Reference proteome</keyword>
<name>R1IWK9_9GAMM</name>
<protein>
    <submittedName>
        <fullName evidence="1">Thiol:disulfide oxidoreductase, nitrite reductase complex assembly</fullName>
    </submittedName>
</protein>
<gene>
    <name evidence="1" type="ORF">D515_01479</name>
</gene>
<sequence>MSLKSAGIPIVGLNYRDKKNAAISVLKETGDPYQTVIYDPQGSLALELGSIVTPETYLIDREGTLMFRHIGILDEGIWQREFQPRIDDITSKKEGS</sequence>
<dbReference type="EMBL" id="ANFM02000018">
    <property type="protein sequence ID" value="EOD79685.1"/>
    <property type="molecule type" value="Genomic_DNA"/>
</dbReference>
<accession>R1IWK9</accession>
<reference evidence="1 2" key="1">
    <citation type="journal article" date="2014" name="PLoS ONE">
        <title>Grimontia indica AK16(T), sp. nov., Isolated from a Seawater Sample Reports the Presence of Pathogenic Genes Similar to Vibrio Genus.</title>
        <authorList>
            <person name="Singh A."/>
            <person name="Vaidya B."/>
            <person name="Khatri I."/>
            <person name="Srinivas T.N."/>
            <person name="Subramanian S."/>
            <person name="Korpole S."/>
            <person name="Pinnaka A.K."/>
        </authorList>
    </citation>
    <scope>NUCLEOTIDE SEQUENCE [LARGE SCALE GENOMIC DNA]</scope>
    <source>
        <strain evidence="1 2">AK16</strain>
    </source>
</reference>